<evidence type="ECO:0000256" key="3">
    <source>
        <dbReference type="SAM" id="Phobius"/>
    </source>
</evidence>
<keyword evidence="3" id="KW-0812">Transmembrane</keyword>
<dbReference type="InterPro" id="IPR044839">
    <property type="entry name" value="NDR1-like"/>
</dbReference>
<keyword evidence="3" id="KW-1133">Transmembrane helix</keyword>
<evidence type="ECO:0000313" key="5">
    <source>
        <dbReference type="Proteomes" id="UP000834106"/>
    </source>
</evidence>
<dbReference type="Proteomes" id="UP000834106">
    <property type="component" value="Chromosome 4"/>
</dbReference>
<keyword evidence="2 3" id="KW-0472">Membrane</keyword>
<evidence type="ECO:0000256" key="1">
    <source>
        <dbReference type="ARBA" id="ARBA00004370"/>
    </source>
</evidence>
<keyword evidence="5" id="KW-1185">Reference proteome</keyword>
<feature type="transmembrane region" description="Helical" evidence="3">
    <location>
        <begin position="21"/>
        <end position="48"/>
    </location>
</feature>
<name>A0AAD2DM02_9LAMI</name>
<comment type="subcellular location">
    <subcellularLocation>
        <location evidence="1">Membrane</location>
    </subcellularLocation>
</comment>
<evidence type="ECO:0000313" key="4">
    <source>
        <dbReference type="EMBL" id="CAI9759522.1"/>
    </source>
</evidence>
<organism evidence="4 5">
    <name type="scientific">Fraxinus pennsylvanica</name>
    <dbReference type="NCBI Taxonomy" id="56036"/>
    <lineage>
        <taxon>Eukaryota</taxon>
        <taxon>Viridiplantae</taxon>
        <taxon>Streptophyta</taxon>
        <taxon>Embryophyta</taxon>
        <taxon>Tracheophyta</taxon>
        <taxon>Spermatophyta</taxon>
        <taxon>Magnoliopsida</taxon>
        <taxon>eudicotyledons</taxon>
        <taxon>Gunneridae</taxon>
        <taxon>Pentapetalae</taxon>
        <taxon>asterids</taxon>
        <taxon>lamiids</taxon>
        <taxon>Lamiales</taxon>
        <taxon>Oleaceae</taxon>
        <taxon>Oleeae</taxon>
        <taxon>Fraxinus</taxon>
    </lineage>
</organism>
<sequence>MPEPKPKPVPYPRGHTNPIRWCMTIICEILAMAVIIAGIVVFFGYLVIRPKVPQISVASAQLETLYFDQISLLTVQVSVVIKAENDNAKAHSSFYDMSFLLSFQGVKMAYLVAEPFDVNANSSVEFNYVPEPRTIPLNPDDAEGVSRSLRERILTFHLKGRTKTRWMVGPIGPVKNRLRLDCQLHLPIDRTTIFPRCRSRST</sequence>
<dbReference type="GO" id="GO:0005886">
    <property type="term" value="C:plasma membrane"/>
    <property type="evidence" value="ECO:0007669"/>
    <property type="project" value="TreeGrafter"/>
</dbReference>
<evidence type="ECO:0000256" key="2">
    <source>
        <dbReference type="ARBA" id="ARBA00023136"/>
    </source>
</evidence>
<dbReference type="PANTHER" id="PTHR31234">
    <property type="entry name" value="LATE EMBRYOGENESIS ABUNDANT (LEA) HYDROXYPROLINE-RICH GLYCOPROTEIN FAMILY"/>
    <property type="match status" value="1"/>
</dbReference>
<dbReference type="AlphaFoldDB" id="A0AAD2DM02"/>
<accession>A0AAD2DM02</accession>
<dbReference type="EMBL" id="OU503039">
    <property type="protein sequence ID" value="CAI9759522.1"/>
    <property type="molecule type" value="Genomic_DNA"/>
</dbReference>
<dbReference type="PANTHER" id="PTHR31234:SF66">
    <property type="entry name" value="LATE EMBRYOGENESIS ABUNDANT PROTEIN"/>
    <property type="match status" value="1"/>
</dbReference>
<protein>
    <recommendedName>
        <fullName evidence="6">Late embryogenesis abundant protein LEA-2 subgroup domain-containing protein</fullName>
    </recommendedName>
</protein>
<gene>
    <name evidence="4" type="ORF">FPE_LOCUS6952</name>
</gene>
<evidence type="ECO:0008006" key="6">
    <source>
        <dbReference type="Google" id="ProtNLM"/>
    </source>
</evidence>
<reference evidence="4" key="1">
    <citation type="submission" date="2023-05" db="EMBL/GenBank/DDBJ databases">
        <authorList>
            <person name="Huff M."/>
        </authorList>
    </citation>
    <scope>NUCLEOTIDE SEQUENCE</scope>
</reference>
<dbReference type="GO" id="GO:0098542">
    <property type="term" value="P:defense response to other organism"/>
    <property type="evidence" value="ECO:0007669"/>
    <property type="project" value="InterPro"/>
</dbReference>
<proteinExistence type="predicted"/>